<dbReference type="NCBIfam" id="TIGR00247">
    <property type="entry name" value="endolytic transglycosylase MltG"/>
    <property type="match status" value="1"/>
</dbReference>
<dbReference type="GO" id="GO:0008932">
    <property type="term" value="F:lytic endotransglycosylase activity"/>
    <property type="evidence" value="ECO:0007669"/>
    <property type="project" value="UniProtKB-UniRule"/>
</dbReference>
<dbReference type="GO" id="GO:0009252">
    <property type="term" value="P:peptidoglycan biosynthetic process"/>
    <property type="evidence" value="ECO:0007669"/>
    <property type="project" value="UniProtKB-UniRule"/>
</dbReference>
<evidence type="ECO:0000313" key="9">
    <source>
        <dbReference type="Proteomes" id="UP000034275"/>
    </source>
</evidence>
<dbReference type="CDD" id="cd08010">
    <property type="entry name" value="MltG_like"/>
    <property type="match status" value="1"/>
</dbReference>
<protein>
    <recommendedName>
        <fullName evidence="7">Endolytic murein transglycosylase</fullName>
        <ecNumber evidence="7">4.2.2.29</ecNumber>
    </recommendedName>
    <alternativeName>
        <fullName evidence="7">Peptidoglycan lytic transglycosylase</fullName>
    </alternativeName>
    <alternativeName>
        <fullName evidence="7">Peptidoglycan polymerization terminase</fullName>
    </alternativeName>
</protein>
<dbReference type="PANTHER" id="PTHR30518">
    <property type="entry name" value="ENDOLYTIC MUREIN TRANSGLYCOSYLASE"/>
    <property type="match status" value="1"/>
</dbReference>
<keyword evidence="3 7" id="KW-1133">Transmembrane helix</keyword>
<dbReference type="EMBL" id="LCAL01000002">
    <property type="protein sequence ID" value="KKR91018.1"/>
    <property type="molecule type" value="Genomic_DNA"/>
</dbReference>
<dbReference type="Proteomes" id="UP000034275">
    <property type="component" value="Unassembled WGS sequence"/>
</dbReference>
<evidence type="ECO:0000256" key="2">
    <source>
        <dbReference type="ARBA" id="ARBA00022692"/>
    </source>
</evidence>
<proteinExistence type="inferred from homology"/>
<reference evidence="8 9" key="1">
    <citation type="journal article" date="2015" name="Nature">
        <title>rRNA introns, odd ribosomes, and small enigmatic genomes across a large radiation of phyla.</title>
        <authorList>
            <person name="Brown C.T."/>
            <person name="Hug L.A."/>
            <person name="Thomas B.C."/>
            <person name="Sharon I."/>
            <person name="Castelle C.J."/>
            <person name="Singh A."/>
            <person name="Wilkins M.J."/>
            <person name="Williams K.H."/>
            <person name="Banfield J.F."/>
        </authorList>
    </citation>
    <scope>NUCLEOTIDE SEQUENCE [LARGE SCALE GENOMIC DNA]</scope>
</reference>
<gene>
    <name evidence="7" type="primary">mltG</name>
    <name evidence="8" type="ORF">UU39_C0002G0007</name>
</gene>
<dbReference type="AlphaFoldDB" id="A0A0G0UQI0"/>
<evidence type="ECO:0000256" key="6">
    <source>
        <dbReference type="ARBA" id="ARBA00023316"/>
    </source>
</evidence>
<organism evidence="8 9">
    <name type="scientific">Candidatus Woesebacteria bacterium GW2011_GWD1_41_12</name>
    <dbReference type="NCBI Taxonomy" id="1618593"/>
    <lineage>
        <taxon>Bacteria</taxon>
        <taxon>Candidatus Woeseibacteriota</taxon>
    </lineage>
</organism>
<dbReference type="GO" id="GO:0071555">
    <property type="term" value="P:cell wall organization"/>
    <property type="evidence" value="ECO:0007669"/>
    <property type="project" value="UniProtKB-KW"/>
</dbReference>
<keyword evidence="5 7" id="KW-0456">Lyase</keyword>
<keyword evidence="4 7" id="KW-0472">Membrane</keyword>
<name>A0A0G0UQI0_9BACT</name>
<keyword evidence="2 7" id="KW-0812">Transmembrane</keyword>
<comment type="similarity">
    <text evidence="7">Belongs to the transglycosylase MltG family.</text>
</comment>
<evidence type="ECO:0000256" key="7">
    <source>
        <dbReference type="HAMAP-Rule" id="MF_02065"/>
    </source>
</evidence>
<sequence>MKRLLLIPFVLALVVVAVASWFYKNSGPVSESEKLEYFIIAKGASASQIGNKLESAGLIKSALAFKLYVQFTGQSGKLQTGEFRLTPSHSLFQTVDSLFKGPIELWVTIPEGLRREEIAQKIAASLDKDNSFIVDFLQASEGEEGYLFPDTYLFPRDVAAPTVVKRMTDTFDSKTEDLENRSGLSFEKAIVLASIIERETKTDQERPVVSGILIKRLNSGWPLQTDAAVQYAVGTSKEWWPILTLDNLSAGSPYNTYKYQGLPPTPIASPGLSSIRGVLNPTESEYWYYIHDTKGQIHYAETLEEHNTNIARYLGK</sequence>
<feature type="site" description="Important for catalytic activity" evidence="7">
    <location>
        <position position="199"/>
    </location>
</feature>
<comment type="function">
    <text evidence="7">Functions as a peptidoglycan terminase that cleaves nascent peptidoglycan strands endolytically to terminate their elongation.</text>
</comment>
<dbReference type="PANTHER" id="PTHR30518:SF2">
    <property type="entry name" value="ENDOLYTIC MUREIN TRANSGLYCOSYLASE"/>
    <property type="match status" value="1"/>
</dbReference>
<dbReference type="InterPro" id="IPR003770">
    <property type="entry name" value="MLTG-like"/>
</dbReference>
<comment type="catalytic activity">
    <reaction evidence="7">
        <text>a peptidoglycan chain = a peptidoglycan chain with N-acetyl-1,6-anhydromuramyl-[peptide] at the reducing end + a peptidoglycan chain with N-acetylglucosamine at the non-reducing end.</text>
        <dbReference type="EC" id="4.2.2.29"/>
    </reaction>
</comment>
<evidence type="ECO:0000256" key="4">
    <source>
        <dbReference type="ARBA" id="ARBA00023136"/>
    </source>
</evidence>
<dbReference type="EC" id="4.2.2.29" evidence="7"/>
<keyword evidence="6 7" id="KW-0961">Cell wall biogenesis/degradation</keyword>
<dbReference type="HAMAP" id="MF_02065">
    <property type="entry name" value="MltG"/>
    <property type="match status" value="1"/>
</dbReference>
<evidence type="ECO:0000256" key="5">
    <source>
        <dbReference type="ARBA" id="ARBA00023239"/>
    </source>
</evidence>
<dbReference type="Pfam" id="PF02618">
    <property type="entry name" value="YceG"/>
    <property type="match status" value="1"/>
</dbReference>
<evidence type="ECO:0000313" key="8">
    <source>
        <dbReference type="EMBL" id="KKR91018.1"/>
    </source>
</evidence>
<comment type="caution">
    <text evidence="8">The sequence shown here is derived from an EMBL/GenBank/DDBJ whole genome shotgun (WGS) entry which is preliminary data.</text>
</comment>
<dbReference type="GO" id="GO:0005886">
    <property type="term" value="C:plasma membrane"/>
    <property type="evidence" value="ECO:0007669"/>
    <property type="project" value="UniProtKB-UniRule"/>
</dbReference>
<keyword evidence="1 7" id="KW-1003">Cell membrane</keyword>
<dbReference type="Gene3D" id="3.30.1490.480">
    <property type="entry name" value="Endolytic murein transglycosylase"/>
    <property type="match status" value="1"/>
</dbReference>
<accession>A0A0G0UQI0</accession>
<evidence type="ECO:0000256" key="1">
    <source>
        <dbReference type="ARBA" id="ARBA00022475"/>
    </source>
</evidence>
<dbReference type="PATRIC" id="fig|1618593.3.peg.44"/>
<evidence type="ECO:0000256" key="3">
    <source>
        <dbReference type="ARBA" id="ARBA00022989"/>
    </source>
</evidence>